<gene>
    <name evidence="3" type="ORF">HA052_10550</name>
</gene>
<evidence type="ECO:0000313" key="3">
    <source>
        <dbReference type="EMBL" id="NHR05645.1"/>
    </source>
</evidence>
<dbReference type="Gene3D" id="3.10.450.50">
    <property type="match status" value="1"/>
</dbReference>
<dbReference type="HAMAP" id="MF_00612">
    <property type="entry name" value="UPF0225"/>
    <property type="match status" value="1"/>
</dbReference>
<name>A0ABX0L4D8_9NEIS</name>
<organism evidence="3 4">
    <name type="scientific">Chromobacterium fluminis</name>
    <dbReference type="NCBI Taxonomy" id="3044269"/>
    <lineage>
        <taxon>Bacteria</taxon>
        <taxon>Pseudomonadati</taxon>
        <taxon>Pseudomonadota</taxon>
        <taxon>Betaproteobacteria</taxon>
        <taxon>Neisseriales</taxon>
        <taxon>Chromobacteriaceae</taxon>
        <taxon>Chromobacterium</taxon>
    </lineage>
</organism>
<accession>A0ABX0L4D8</accession>
<dbReference type="PANTHER" id="PTHR33747">
    <property type="entry name" value="UPF0225 PROTEIN SCO1677"/>
    <property type="match status" value="1"/>
</dbReference>
<sequence length="137" mass="14683">MGKKVKPDEAGCPCGLGGAYAACCGRYLSEGGEPAPTAEALMRSRYTAYARGDEAYLLASWHPSTRPPALDLAADAGVVKWLGLEVLATEAGGEADAEGVVEFAARYKVSGKAERMRERSRFAREDGRWFYLSGELS</sequence>
<evidence type="ECO:0000256" key="1">
    <source>
        <dbReference type="HAMAP-Rule" id="MF_00612"/>
    </source>
</evidence>
<dbReference type="InterPro" id="IPR032710">
    <property type="entry name" value="NTF2-like_dom_sf"/>
</dbReference>
<comment type="caution">
    <text evidence="3">The sequence shown here is derived from an EMBL/GenBank/DDBJ whole genome shotgun (WGS) entry which is preliminary data.</text>
</comment>
<proteinExistence type="inferred from homology"/>
<feature type="domain" description="YchJ-like middle NTF2-like" evidence="2">
    <location>
        <begin position="37"/>
        <end position="134"/>
    </location>
</feature>
<comment type="similarity">
    <text evidence="1">Belongs to the UPF0225 family.</text>
</comment>
<dbReference type="Pfam" id="PF17775">
    <property type="entry name" value="YchJ_M-like"/>
    <property type="match status" value="1"/>
</dbReference>
<protein>
    <recommendedName>
        <fullName evidence="1">UPF0225 protein HA052_10550</fullName>
    </recommendedName>
</protein>
<dbReference type="InterPro" id="IPR023006">
    <property type="entry name" value="YchJ-like"/>
</dbReference>
<evidence type="ECO:0000313" key="4">
    <source>
        <dbReference type="Proteomes" id="UP001515641"/>
    </source>
</evidence>
<dbReference type="EMBL" id="JAAOMA010000012">
    <property type="protein sequence ID" value="NHR05645.1"/>
    <property type="molecule type" value="Genomic_DNA"/>
</dbReference>
<evidence type="ECO:0000259" key="2">
    <source>
        <dbReference type="Pfam" id="PF17775"/>
    </source>
</evidence>
<dbReference type="RefSeq" id="WP_166451901.1">
    <property type="nucleotide sequence ID" value="NZ_JAAOMA010000012.1"/>
</dbReference>
<reference evidence="3 4" key="1">
    <citation type="submission" date="2020-03" db="EMBL/GenBank/DDBJ databases">
        <title>Draft genome sequence of environmentally isolated cultures.</title>
        <authorList>
            <person name="Wilson H.S."/>
            <person name="De Leon M.E."/>
        </authorList>
    </citation>
    <scope>NUCLEOTIDE SEQUENCE [LARGE SCALE GENOMIC DNA]</scope>
    <source>
        <strain evidence="3 4">HSC-31F16</strain>
    </source>
</reference>
<dbReference type="Proteomes" id="UP001515641">
    <property type="component" value="Unassembled WGS sequence"/>
</dbReference>
<dbReference type="InterPro" id="IPR048469">
    <property type="entry name" value="YchJ-like_M"/>
</dbReference>
<keyword evidence="4" id="KW-1185">Reference proteome</keyword>
<dbReference type="PANTHER" id="PTHR33747:SF1">
    <property type="entry name" value="ADENYLATE CYCLASE-ASSOCIATED CAP C-TERMINAL DOMAIN-CONTAINING PROTEIN"/>
    <property type="match status" value="1"/>
</dbReference>
<dbReference type="SUPFAM" id="SSF54427">
    <property type="entry name" value="NTF2-like"/>
    <property type="match status" value="1"/>
</dbReference>